<sequence>MEGSLGSGRRSRSDGQPAPAKISPATEELQSRLQETLDLLSSQELRSFRDHLKKVEPRASQVKLELEGHSSSGLAGLLAKLYPPAAAKRVLVQVLELLPRADLLPRWQSAPTDCPVIPRKIPKRSHDCVDGELDHYDLRGRREAFLMCVKKNRPGAHQDVQLMKDWLNECKFEQTLCIDPDKMSLLQHHSSKASILPCSAFFMIQLSHPYMTTGKKVALTRWTFVGKVNSDVTQRALMPGHRDIFVFHHWRVLKYSINLDFVSKLKADSFMFSTDCTRISSVLCDFFKPIFSIQVSLLLTETVRLGGLPLFPSQFSLGGGTSFPHICEIPFLS</sequence>
<accession>A0A5N3XVF8</accession>
<name>A0A5N3XVF8_MUNRE</name>
<dbReference type="EMBL" id="VCEB01000004">
    <property type="protein sequence ID" value="KAB0377693.1"/>
    <property type="molecule type" value="Genomic_DNA"/>
</dbReference>
<proteinExistence type="predicted"/>
<organism evidence="3 4">
    <name type="scientific">Muntiacus reevesi</name>
    <name type="common">Reeves' muntjac</name>
    <name type="synonym">Cervus reevesi</name>
    <dbReference type="NCBI Taxonomy" id="9886"/>
    <lineage>
        <taxon>Eukaryota</taxon>
        <taxon>Metazoa</taxon>
        <taxon>Chordata</taxon>
        <taxon>Craniata</taxon>
        <taxon>Vertebrata</taxon>
        <taxon>Euteleostomi</taxon>
        <taxon>Mammalia</taxon>
        <taxon>Eutheria</taxon>
        <taxon>Laurasiatheria</taxon>
        <taxon>Artiodactyla</taxon>
        <taxon>Ruminantia</taxon>
        <taxon>Pecora</taxon>
        <taxon>Cervidae</taxon>
        <taxon>Muntiacinae</taxon>
        <taxon>Muntiacus</taxon>
    </lineage>
</organism>
<dbReference type="InterPro" id="IPR004020">
    <property type="entry name" value="DAPIN"/>
</dbReference>
<evidence type="ECO:0000256" key="1">
    <source>
        <dbReference type="SAM" id="MobiDB-lite"/>
    </source>
</evidence>
<dbReference type="Pfam" id="PF02758">
    <property type="entry name" value="PYRIN"/>
    <property type="match status" value="1"/>
</dbReference>
<dbReference type="SMART" id="SM01289">
    <property type="entry name" value="PYRIN"/>
    <property type="match status" value="1"/>
</dbReference>
<evidence type="ECO:0000259" key="2">
    <source>
        <dbReference type="PROSITE" id="PS50824"/>
    </source>
</evidence>
<protein>
    <recommendedName>
        <fullName evidence="2">Pyrin domain-containing protein</fullName>
    </recommendedName>
</protein>
<dbReference type="InterPro" id="IPR029030">
    <property type="entry name" value="Caspase-like_dom_sf"/>
</dbReference>
<dbReference type="SUPFAM" id="SSF47986">
    <property type="entry name" value="DEATH domain"/>
    <property type="match status" value="1"/>
</dbReference>
<reference evidence="3 4" key="1">
    <citation type="submission" date="2019-06" db="EMBL/GenBank/DDBJ databases">
        <title>Discovery of a novel chromosome fission-fusion reversal in muntjac.</title>
        <authorList>
            <person name="Mudd A.B."/>
            <person name="Bredeson J.V."/>
            <person name="Baum R."/>
            <person name="Hockemeyer D."/>
            <person name="Rokhsar D.S."/>
        </authorList>
    </citation>
    <scope>NUCLEOTIDE SEQUENCE [LARGE SCALE GENOMIC DNA]</scope>
    <source>
        <strain evidence="3">UCam_UCB_Mr</strain>
        <tissue evidence="3">Fibroblast cell line</tissue>
    </source>
</reference>
<dbReference type="Gene3D" id="1.10.533.10">
    <property type="entry name" value="Death Domain, Fas"/>
    <property type="match status" value="1"/>
</dbReference>
<feature type="domain" description="Pyrin" evidence="2">
    <location>
        <begin position="22"/>
        <end position="113"/>
    </location>
</feature>
<dbReference type="Proteomes" id="UP000326062">
    <property type="component" value="Chromosome 4"/>
</dbReference>
<dbReference type="InterPro" id="IPR011029">
    <property type="entry name" value="DEATH-like_dom_sf"/>
</dbReference>
<gene>
    <name evidence="3" type="ORF">FD755_009271</name>
</gene>
<evidence type="ECO:0000313" key="3">
    <source>
        <dbReference type="EMBL" id="KAB0377693.1"/>
    </source>
</evidence>
<dbReference type="SUPFAM" id="SSF52129">
    <property type="entry name" value="Caspase-like"/>
    <property type="match status" value="1"/>
</dbReference>
<comment type="caution">
    <text evidence="3">The sequence shown here is derived from an EMBL/GenBank/DDBJ whole genome shotgun (WGS) entry which is preliminary data.</text>
</comment>
<dbReference type="PROSITE" id="PS50824">
    <property type="entry name" value="DAPIN"/>
    <property type="match status" value="1"/>
</dbReference>
<evidence type="ECO:0000313" key="4">
    <source>
        <dbReference type="Proteomes" id="UP000326062"/>
    </source>
</evidence>
<dbReference type="AlphaFoldDB" id="A0A5N3XVF8"/>
<feature type="region of interest" description="Disordered" evidence="1">
    <location>
        <begin position="1"/>
        <end position="28"/>
    </location>
</feature>
<keyword evidence="4" id="KW-1185">Reference proteome</keyword>